<proteinExistence type="predicted"/>
<reference evidence="2 3" key="2">
    <citation type="journal article" date="2013" name="Plant Cell Physiol.">
        <title>Rice Annotation Project Database (RAP-DB): an integrative and interactive database for rice genomics.</title>
        <authorList>
            <person name="Sakai H."/>
            <person name="Lee S.S."/>
            <person name="Tanaka T."/>
            <person name="Numa H."/>
            <person name="Kim J."/>
            <person name="Kawahara Y."/>
            <person name="Wakimoto H."/>
            <person name="Yang C.C."/>
            <person name="Iwamoto M."/>
            <person name="Abe T."/>
            <person name="Yamada Y."/>
            <person name="Muto A."/>
            <person name="Inokuchi H."/>
            <person name="Ikemura T."/>
            <person name="Matsumoto T."/>
            <person name="Sasaki T."/>
            <person name="Itoh T."/>
        </authorList>
    </citation>
    <scope>NUCLEOTIDE SEQUENCE [LARGE SCALE GENOMIC DNA]</scope>
    <source>
        <strain evidence="3">cv. Nipponbare</strain>
    </source>
</reference>
<gene>
    <name evidence="2" type="ordered locus">Os02g0211000</name>
    <name evidence="2" type="ORF">OSNPB_020211000</name>
</gene>
<dbReference type="AlphaFoldDB" id="A0A0P0VG85"/>
<sequence length="238" mass="25312">FQDSISHPFCYVCSYQDCFSSSRLVTHGARFCCSCVQRRAGKTNCCIVLFPLLLFSAIGGLQIAINVEMLREFAAAASIDCGGCGGGVAVAANATGGLDCPTRCALPRAPKWPPLLQIPPPERRAVGDGDLLSSAGDLPDAASCRAAGSCAAAFLVTGGNRSFVARVMDNMFPAHNSSAKLPSDISALSDYVLVSVLDFSVTFSAPFFRRHAPQTRHFLLHIKVAIQPRLNMCNVPKD</sequence>
<feature type="non-terminal residue" evidence="2">
    <location>
        <position position="1"/>
    </location>
</feature>
<dbReference type="eggNOG" id="KOG0059">
    <property type="taxonomic scope" value="Eukaryota"/>
</dbReference>
<keyword evidence="1" id="KW-0472">Membrane</keyword>
<protein>
    <submittedName>
        <fullName evidence="2">Os02g0211000 protein</fullName>
    </submittedName>
</protein>
<dbReference type="Proteomes" id="UP000059680">
    <property type="component" value="Chromosome 2"/>
</dbReference>
<dbReference type="OMA" id="CTCENSH"/>
<dbReference type="PaxDb" id="39947-A0A0P0VG85"/>
<dbReference type="Gramene" id="Os02t0211000-00">
    <property type="protein sequence ID" value="Os02t0211000-00"/>
    <property type="gene ID" value="Os02g0211000"/>
</dbReference>
<reference evidence="2 3" key="3">
    <citation type="journal article" date="2013" name="Rice">
        <title>Improvement of the Oryza sativa Nipponbare reference genome using next generation sequence and optical map data.</title>
        <authorList>
            <person name="Kawahara Y."/>
            <person name="de la Bastide M."/>
            <person name="Hamilton J.P."/>
            <person name="Kanamori H."/>
            <person name="McCombie W.R."/>
            <person name="Ouyang S."/>
            <person name="Schwartz D.C."/>
            <person name="Tanaka T."/>
            <person name="Wu J."/>
            <person name="Zhou S."/>
            <person name="Childs K.L."/>
            <person name="Davidson R.M."/>
            <person name="Lin H."/>
            <person name="Quesada-Ocampo L."/>
            <person name="Vaillancourt B."/>
            <person name="Sakai H."/>
            <person name="Lee S.S."/>
            <person name="Kim J."/>
            <person name="Numa H."/>
            <person name="Itoh T."/>
            <person name="Buell C.R."/>
            <person name="Matsumoto T."/>
        </authorList>
    </citation>
    <scope>NUCLEOTIDE SEQUENCE [LARGE SCALE GENOMIC DNA]</scope>
    <source>
        <strain evidence="3">cv. Nipponbare</strain>
    </source>
</reference>
<keyword evidence="3" id="KW-1185">Reference proteome</keyword>
<evidence type="ECO:0000313" key="3">
    <source>
        <dbReference type="Proteomes" id="UP000059680"/>
    </source>
</evidence>
<dbReference type="InParanoid" id="A0A0P0VG85"/>
<evidence type="ECO:0000256" key="1">
    <source>
        <dbReference type="SAM" id="Phobius"/>
    </source>
</evidence>
<feature type="transmembrane region" description="Helical" evidence="1">
    <location>
        <begin position="46"/>
        <end position="65"/>
    </location>
</feature>
<organism evidence="2 3">
    <name type="scientific">Oryza sativa subsp. japonica</name>
    <name type="common">Rice</name>
    <dbReference type="NCBI Taxonomy" id="39947"/>
    <lineage>
        <taxon>Eukaryota</taxon>
        <taxon>Viridiplantae</taxon>
        <taxon>Streptophyta</taxon>
        <taxon>Embryophyta</taxon>
        <taxon>Tracheophyta</taxon>
        <taxon>Spermatophyta</taxon>
        <taxon>Magnoliopsida</taxon>
        <taxon>Liliopsida</taxon>
        <taxon>Poales</taxon>
        <taxon>Poaceae</taxon>
        <taxon>BOP clade</taxon>
        <taxon>Oryzoideae</taxon>
        <taxon>Oryzeae</taxon>
        <taxon>Oryzinae</taxon>
        <taxon>Oryza</taxon>
        <taxon>Oryza sativa</taxon>
    </lineage>
</organism>
<keyword evidence="1" id="KW-1133">Transmembrane helix</keyword>
<keyword evidence="1" id="KW-0812">Transmembrane</keyword>
<evidence type="ECO:0000313" key="2">
    <source>
        <dbReference type="EMBL" id="BAS77595.1"/>
    </source>
</evidence>
<reference evidence="3" key="1">
    <citation type="journal article" date="2005" name="Nature">
        <title>The map-based sequence of the rice genome.</title>
        <authorList>
            <consortium name="International rice genome sequencing project (IRGSP)"/>
            <person name="Matsumoto T."/>
            <person name="Wu J."/>
            <person name="Kanamori H."/>
            <person name="Katayose Y."/>
            <person name="Fujisawa M."/>
            <person name="Namiki N."/>
            <person name="Mizuno H."/>
            <person name="Yamamoto K."/>
            <person name="Antonio B.A."/>
            <person name="Baba T."/>
            <person name="Sakata K."/>
            <person name="Nagamura Y."/>
            <person name="Aoki H."/>
            <person name="Arikawa K."/>
            <person name="Arita K."/>
            <person name="Bito T."/>
            <person name="Chiden Y."/>
            <person name="Fujitsuka N."/>
            <person name="Fukunaka R."/>
            <person name="Hamada M."/>
            <person name="Harada C."/>
            <person name="Hayashi A."/>
            <person name="Hijishita S."/>
            <person name="Honda M."/>
            <person name="Hosokawa S."/>
            <person name="Ichikawa Y."/>
            <person name="Idonuma A."/>
            <person name="Iijima M."/>
            <person name="Ikeda M."/>
            <person name="Ikeno M."/>
            <person name="Ito K."/>
            <person name="Ito S."/>
            <person name="Ito T."/>
            <person name="Ito Y."/>
            <person name="Ito Y."/>
            <person name="Iwabuchi A."/>
            <person name="Kamiya K."/>
            <person name="Karasawa W."/>
            <person name="Kurita K."/>
            <person name="Katagiri S."/>
            <person name="Kikuta A."/>
            <person name="Kobayashi H."/>
            <person name="Kobayashi N."/>
            <person name="Machita K."/>
            <person name="Maehara T."/>
            <person name="Masukawa M."/>
            <person name="Mizubayashi T."/>
            <person name="Mukai Y."/>
            <person name="Nagasaki H."/>
            <person name="Nagata Y."/>
            <person name="Naito S."/>
            <person name="Nakashima M."/>
            <person name="Nakama Y."/>
            <person name="Nakamichi Y."/>
            <person name="Nakamura M."/>
            <person name="Meguro A."/>
            <person name="Negishi M."/>
            <person name="Ohta I."/>
            <person name="Ohta T."/>
            <person name="Okamoto M."/>
            <person name="Ono N."/>
            <person name="Saji S."/>
            <person name="Sakaguchi M."/>
            <person name="Sakai K."/>
            <person name="Shibata M."/>
            <person name="Shimokawa T."/>
            <person name="Song J."/>
            <person name="Takazaki Y."/>
            <person name="Terasawa K."/>
            <person name="Tsugane M."/>
            <person name="Tsuji K."/>
            <person name="Ueda S."/>
            <person name="Waki K."/>
            <person name="Yamagata H."/>
            <person name="Yamamoto M."/>
            <person name="Yamamoto S."/>
            <person name="Yamane H."/>
            <person name="Yoshiki S."/>
            <person name="Yoshihara R."/>
            <person name="Yukawa K."/>
            <person name="Zhong H."/>
            <person name="Yano M."/>
            <person name="Yuan Q."/>
            <person name="Ouyang S."/>
            <person name="Liu J."/>
            <person name="Jones K.M."/>
            <person name="Gansberger K."/>
            <person name="Moffat K."/>
            <person name="Hill J."/>
            <person name="Bera J."/>
            <person name="Fadrosh D."/>
            <person name="Jin S."/>
            <person name="Johri S."/>
            <person name="Kim M."/>
            <person name="Overton L."/>
            <person name="Reardon M."/>
            <person name="Tsitrin T."/>
            <person name="Vuong H."/>
            <person name="Weaver B."/>
            <person name="Ciecko A."/>
            <person name="Tallon L."/>
            <person name="Jackson J."/>
            <person name="Pai G."/>
            <person name="Aken S.V."/>
            <person name="Utterback T."/>
            <person name="Reidmuller S."/>
            <person name="Feldblyum T."/>
            <person name="Hsiao J."/>
            <person name="Zismann V."/>
            <person name="Iobst S."/>
            <person name="de Vazeille A.R."/>
            <person name="Buell C.R."/>
            <person name="Ying K."/>
            <person name="Li Y."/>
            <person name="Lu T."/>
            <person name="Huang Y."/>
            <person name="Zhao Q."/>
            <person name="Feng Q."/>
            <person name="Zhang L."/>
            <person name="Zhu J."/>
            <person name="Weng Q."/>
            <person name="Mu J."/>
            <person name="Lu Y."/>
            <person name="Fan D."/>
            <person name="Liu Y."/>
            <person name="Guan J."/>
            <person name="Zhang Y."/>
            <person name="Yu S."/>
            <person name="Liu X."/>
            <person name="Zhang Y."/>
            <person name="Hong G."/>
            <person name="Han B."/>
            <person name="Choisne N."/>
            <person name="Demange N."/>
            <person name="Orjeda G."/>
            <person name="Samain S."/>
            <person name="Cattolico L."/>
            <person name="Pelletier E."/>
            <person name="Couloux A."/>
            <person name="Segurens B."/>
            <person name="Wincker P."/>
            <person name="D'Hont A."/>
            <person name="Scarpelli C."/>
            <person name="Weissenbach J."/>
            <person name="Salanoubat M."/>
            <person name="Quetier F."/>
            <person name="Yu Y."/>
            <person name="Kim H.R."/>
            <person name="Rambo T."/>
            <person name="Currie J."/>
            <person name="Collura K."/>
            <person name="Luo M."/>
            <person name="Yang T."/>
            <person name="Ammiraju J.S.S."/>
            <person name="Engler F."/>
            <person name="Soderlund C."/>
            <person name="Wing R.A."/>
            <person name="Palmer L.E."/>
            <person name="de la Bastide M."/>
            <person name="Spiegel L."/>
            <person name="Nascimento L."/>
            <person name="Zutavern T."/>
            <person name="O'Shaughnessy A."/>
            <person name="Dike S."/>
            <person name="Dedhia N."/>
            <person name="Preston R."/>
            <person name="Balija V."/>
            <person name="McCombie W.R."/>
            <person name="Chow T."/>
            <person name="Chen H."/>
            <person name="Chung M."/>
            <person name="Chen C."/>
            <person name="Shaw J."/>
            <person name="Wu H."/>
            <person name="Hsiao K."/>
            <person name="Chao Y."/>
            <person name="Chu M."/>
            <person name="Cheng C."/>
            <person name="Hour A."/>
            <person name="Lee P."/>
            <person name="Lin S."/>
            <person name="Lin Y."/>
            <person name="Liou J."/>
            <person name="Liu S."/>
            <person name="Hsing Y."/>
            <person name="Raghuvanshi S."/>
            <person name="Mohanty A."/>
            <person name="Bharti A.K."/>
            <person name="Gaur A."/>
            <person name="Gupta V."/>
            <person name="Kumar D."/>
            <person name="Ravi V."/>
            <person name="Vij S."/>
            <person name="Kapur A."/>
            <person name="Khurana P."/>
            <person name="Khurana P."/>
            <person name="Khurana J.P."/>
            <person name="Tyagi A.K."/>
            <person name="Gaikwad K."/>
            <person name="Singh A."/>
            <person name="Dalal V."/>
            <person name="Srivastava S."/>
            <person name="Dixit A."/>
            <person name="Pal A.K."/>
            <person name="Ghazi I.A."/>
            <person name="Yadav M."/>
            <person name="Pandit A."/>
            <person name="Bhargava A."/>
            <person name="Sureshbabu K."/>
            <person name="Batra K."/>
            <person name="Sharma T.R."/>
            <person name="Mohapatra T."/>
            <person name="Singh N.K."/>
            <person name="Messing J."/>
            <person name="Nelson A.B."/>
            <person name="Fuks G."/>
            <person name="Kavchok S."/>
            <person name="Keizer G."/>
            <person name="Linton E."/>
            <person name="Llaca V."/>
            <person name="Song R."/>
            <person name="Tanyolac B."/>
            <person name="Young S."/>
            <person name="Ho-Il K."/>
            <person name="Hahn J.H."/>
            <person name="Sangsakoo G."/>
            <person name="Vanavichit A."/>
            <person name="de Mattos Luiz.A.T."/>
            <person name="Zimmer P.D."/>
            <person name="Malone G."/>
            <person name="Dellagostin O."/>
            <person name="de Oliveira A.C."/>
            <person name="Bevan M."/>
            <person name="Bancroft I."/>
            <person name="Minx P."/>
            <person name="Cordum H."/>
            <person name="Wilson R."/>
            <person name="Cheng Z."/>
            <person name="Jin W."/>
            <person name="Jiang J."/>
            <person name="Leong S.A."/>
            <person name="Iwama H."/>
            <person name="Gojobori T."/>
            <person name="Itoh T."/>
            <person name="Niimura Y."/>
            <person name="Fujii Y."/>
            <person name="Habara T."/>
            <person name="Sakai H."/>
            <person name="Sato Y."/>
            <person name="Wilson G."/>
            <person name="Kumar K."/>
            <person name="McCouch S."/>
            <person name="Juretic N."/>
            <person name="Hoen D."/>
            <person name="Wright S."/>
            <person name="Bruskiewich R."/>
            <person name="Bureau T."/>
            <person name="Miyao A."/>
            <person name="Hirochika H."/>
            <person name="Nishikawa T."/>
            <person name="Kadowaki K."/>
            <person name="Sugiura M."/>
            <person name="Burr B."/>
            <person name="Sasaki T."/>
        </authorList>
    </citation>
    <scope>NUCLEOTIDE SEQUENCE [LARGE SCALE GENOMIC DNA]</scope>
    <source>
        <strain evidence="3">cv. Nipponbare</strain>
    </source>
</reference>
<dbReference type="STRING" id="39947.A0A0P0VG85"/>
<name>A0A0P0VG85_ORYSJ</name>
<dbReference type="EMBL" id="AP014958">
    <property type="protein sequence ID" value="BAS77595.1"/>
    <property type="molecule type" value="Genomic_DNA"/>
</dbReference>
<accession>A0A0P0VG85</accession>